<dbReference type="Proteomes" id="UP000447833">
    <property type="component" value="Unassembled WGS sequence"/>
</dbReference>
<evidence type="ECO:0000313" key="2">
    <source>
        <dbReference type="EMBL" id="MYL62484.1"/>
    </source>
</evidence>
<proteinExistence type="predicted"/>
<dbReference type="InterPro" id="IPR005079">
    <property type="entry name" value="Peptidase_C45_hydrolase"/>
</dbReference>
<dbReference type="EMBL" id="WMEY01000001">
    <property type="protein sequence ID" value="MYL62484.1"/>
    <property type="molecule type" value="Genomic_DNA"/>
</dbReference>
<organism evidence="2 3">
    <name type="scientific">Guptibacillus hwajinpoensis</name>
    <dbReference type="NCBI Taxonomy" id="208199"/>
    <lineage>
        <taxon>Bacteria</taxon>
        <taxon>Bacillati</taxon>
        <taxon>Bacillota</taxon>
        <taxon>Bacilli</taxon>
        <taxon>Bacillales</taxon>
        <taxon>Guptibacillaceae</taxon>
        <taxon>Guptibacillus</taxon>
    </lineage>
</organism>
<reference evidence="2 3" key="1">
    <citation type="submission" date="2019-11" db="EMBL/GenBank/DDBJ databases">
        <title>Genome sequences of 17 halophilic strains isolated from different environments.</title>
        <authorList>
            <person name="Furrow R.E."/>
        </authorList>
    </citation>
    <scope>NUCLEOTIDE SEQUENCE [LARGE SCALE GENOMIC DNA]</scope>
    <source>
        <strain evidence="2 3">22506_14_FS</strain>
    </source>
</reference>
<dbReference type="PANTHER" id="PTHR34180:SF1">
    <property type="entry name" value="BETA-ALANYL-DOPAMINE_CARCININE HYDROLASE"/>
    <property type="match status" value="1"/>
</dbReference>
<dbReference type="CDD" id="cd01935">
    <property type="entry name" value="Ntn_CGH_like"/>
    <property type="match status" value="1"/>
</dbReference>
<keyword evidence="2" id="KW-0378">Hydrolase</keyword>
<sequence>MSELKVSIESYRGRSVEIGERVGSHDQMKEVQKRCEHFIQSTHIEEARTVYQHFASHLLDEMEGMSDALSISPNNALTLFSGYDLPKLEGLGCTAVMTGGGYVRNYDFGPDYYDGRLVLRQPSECYATCGHSLFGIGLHDGMNEHGLTVGLHFVSTRFHQKGLMAGIIVRMVLDTCRTVEEAITLLKALPHADEYNYSLTDASGKSAVVEIGPSGSWVRRKETLYCTNHFQKSNSPQATESSIQRLTYLENHPIVEVEKWFDEFRNPASPLFFRDYDNLFGTLHTVMMNPKELLFKTVIAGEEEVITIHFQDWINGGKVNNRSISVIL</sequence>
<dbReference type="PANTHER" id="PTHR34180">
    <property type="entry name" value="PEPTIDASE C45"/>
    <property type="match status" value="1"/>
</dbReference>
<evidence type="ECO:0000313" key="3">
    <source>
        <dbReference type="Proteomes" id="UP000447833"/>
    </source>
</evidence>
<dbReference type="Gene3D" id="3.60.60.10">
    <property type="entry name" value="Penicillin V Acylase, Chain A"/>
    <property type="match status" value="1"/>
</dbReference>
<name>A0A845ERQ1_9BACL</name>
<accession>A0A845ERQ1</accession>
<comment type="caution">
    <text evidence="2">The sequence shown here is derived from an EMBL/GenBank/DDBJ whole genome shotgun (WGS) entry which is preliminary data.</text>
</comment>
<dbReference type="GO" id="GO:0016787">
    <property type="term" value="F:hydrolase activity"/>
    <property type="evidence" value="ECO:0007669"/>
    <property type="project" value="UniProtKB-KW"/>
</dbReference>
<dbReference type="AlphaFoldDB" id="A0A845ERQ1"/>
<dbReference type="NCBIfam" id="NF040521">
    <property type="entry name" value="C45_proenzyme"/>
    <property type="match status" value="1"/>
</dbReference>
<evidence type="ECO:0000259" key="1">
    <source>
        <dbReference type="Pfam" id="PF03417"/>
    </source>
</evidence>
<protein>
    <submittedName>
        <fullName evidence="2">Linear amide C-N hydrolase</fullName>
    </submittedName>
</protein>
<dbReference type="InterPro" id="IPR047801">
    <property type="entry name" value="Peptidase_C45"/>
</dbReference>
<feature type="domain" description="Peptidase C45 hydrolase" evidence="1">
    <location>
        <begin position="102"/>
        <end position="299"/>
    </location>
</feature>
<dbReference type="InterPro" id="IPR029055">
    <property type="entry name" value="Ntn_hydrolases_N"/>
</dbReference>
<dbReference type="RefSeq" id="WP_160918300.1">
    <property type="nucleotide sequence ID" value="NZ_WMEY01000001.1"/>
</dbReference>
<dbReference type="Pfam" id="PF03417">
    <property type="entry name" value="AAT"/>
    <property type="match status" value="1"/>
</dbReference>
<dbReference type="InterPro" id="IPR047794">
    <property type="entry name" value="C45_proenzyme-like"/>
</dbReference>
<dbReference type="SUPFAM" id="SSF56235">
    <property type="entry name" value="N-terminal nucleophile aminohydrolases (Ntn hydrolases)"/>
    <property type="match status" value="1"/>
</dbReference>
<gene>
    <name evidence="2" type="ORF">GLW07_03835</name>
</gene>